<dbReference type="AlphaFoldDB" id="A0A0J6FLQ0"/>
<sequence length="424" mass="47685">MHRVDLRKSVTVAVKLNGIFEPGLLKQNGYGCVLELFITAFSGWIRKRGAAGGRKQTPVSVSSCSSASEAHASSAFGICGPSCLQRRQSSALLFPKYRAYLRHAPSLAIVDGRVPSLSAFHAGVLRHQGFHSSMDSVQYNPLNPSLHLSRGTIPLNARARYSEAHIDRPPCPFGDPSPRHAPDSDPLASPTVSGINTVTFRSEPSETIINIRHYAAQDLATCRKIIVMLELTRMRKARKGIGHWILFWRQIYDPGLAQAMTRAVTLVFLEVEQLFRTMAQQMCFITRNVGKRMAHLRTIHEARTIWRQLEQQIIWFRKVRRSRAQILFDKLRRCLESIPVDVPDHLFDDVKRGIFALDPFGDYHPGDSMAEEWDKHAVGKEYAEVYLRQQPDLPSRPGFNGEFQGALHAASTGLDWFSNDVGMT</sequence>
<dbReference type="OrthoDB" id="4192742at2759"/>
<proteinExistence type="predicted"/>
<accession>A0A0J6FLQ0</accession>
<protein>
    <submittedName>
        <fullName evidence="1">Uncharacterized protein</fullName>
    </submittedName>
</protein>
<name>A0A0J6FLQ0_COCPO</name>
<gene>
    <name evidence="1" type="ORF">CPAG_06112</name>
</gene>
<evidence type="ECO:0000313" key="2">
    <source>
        <dbReference type="Proteomes" id="UP000054567"/>
    </source>
</evidence>
<dbReference type="EMBL" id="DS268112">
    <property type="protein sequence ID" value="KMM69799.1"/>
    <property type="molecule type" value="Genomic_DNA"/>
</dbReference>
<reference evidence="2" key="2">
    <citation type="journal article" date="2009" name="Genome Res.">
        <title>Comparative genomic analyses of the human fungal pathogens Coccidioides and their relatives.</title>
        <authorList>
            <person name="Sharpton T.J."/>
            <person name="Stajich J.E."/>
            <person name="Rounsley S.D."/>
            <person name="Gardner M.J."/>
            <person name="Wortman J.R."/>
            <person name="Jordar V.S."/>
            <person name="Maiti R."/>
            <person name="Kodira C.D."/>
            <person name="Neafsey D.E."/>
            <person name="Zeng Q."/>
            <person name="Hung C.-Y."/>
            <person name="McMahan C."/>
            <person name="Muszewska A."/>
            <person name="Grynberg M."/>
            <person name="Mandel M.A."/>
            <person name="Kellner E.M."/>
            <person name="Barker B.M."/>
            <person name="Galgiani J.N."/>
            <person name="Orbach M.J."/>
            <person name="Kirkland T.N."/>
            <person name="Cole G.T."/>
            <person name="Henn M.R."/>
            <person name="Birren B.W."/>
            <person name="Taylor J.W."/>
        </authorList>
    </citation>
    <scope>NUCLEOTIDE SEQUENCE [LARGE SCALE GENOMIC DNA]</scope>
    <source>
        <strain evidence="2">RMSCC 3488</strain>
    </source>
</reference>
<reference evidence="2" key="3">
    <citation type="journal article" date="2010" name="Genome Res.">
        <title>Population genomic sequencing of Coccidioides fungi reveals recent hybridization and transposon control.</title>
        <authorList>
            <person name="Neafsey D.E."/>
            <person name="Barker B.M."/>
            <person name="Sharpton T.J."/>
            <person name="Stajich J.E."/>
            <person name="Park D.J."/>
            <person name="Whiston E."/>
            <person name="Hung C.-Y."/>
            <person name="McMahan C."/>
            <person name="White J."/>
            <person name="Sykes S."/>
            <person name="Heiman D."/>
            <person name="Young S."/>
            <person name="Zeng Q."/>
            <person name="Abouelleil A."/>
            <person name="Aftuck L."/>
            <person name="Bessette D."/>
            <person name="Brown A."/>
            <person name="FitzGerald M."/>
            <person name="Lui A."/>
            <person name="Macdonald J.P."/>
            <person name="Priest M."/>
            <person name="Orbach M.J."/>
            <person name="Galgiani J.N."/>
            <person name="Kirkland T.N."/>
            <person name="Cole G.T."/>
            <person name="Birren B.W."/>
            <person name="Henn M.R."/>
            <person name="Taylor J.W."/>
            <person name="Rounsley S.D."/>
        </authorList>
    </citation>
    <scope>NUCLEOTIDE SEQUENCE [LARGE SCALE GENOMIC DNA]</scope>
    <source>
        <strain evidence="2">RMSCC 3488</strain>
    </source>
</reference>
<organism evidence="1 2">
    <name type="scientific">Coccidioides posadasii RMSCC 3488</name>
    <dbReference type="NCBI Taxonomy" id="454284"/>
    <lineage>
        <taxon>Eukaryota</taxon>
        <taxon>Fungi</taxon>
        <taxon>Dikarya</taxon>
        <taxon>Ascomycota</taxon>
        <taxon>Pezizomycotina</taxon>
        <taxon>Eurotiomycetes</taxon>
        <taxon>Eurotiomycetidae</taxon>
        <taxon>Onygenales</taxon>
        <taxon>Onygenaceae</taxon>
        <taxon>Coccidioides</taxon>
    </lineage>
</organism>
<dbReference type="VEuPathDB" id="FungiDB:CPAG_06112"/>
<reference evidence="1 2" key="1">
    <citation type="submission" date="2007-06" db="EMBL/GenBank/DDBJ databases">
        <title>The Genome Sequence of Coccidioides posadasii RMSCC_3488.</title>
        <authorList>
            <consortium name="Coccidioides Genome Resources Consortium"/>
            <consortium name="The Broad Institute Genome Sequencing Platform"/>
            <person name="Henn M.R."/>
            <person name="Sykes S."/>
            <person name="Young S."/>
            <person name="Jaffe D."/>
            <person name="Berlin A."/>
            <person name="Alvarez P."/>
            <person name="Butler J."/>
            <person name="Gnerre S."/>
            <person name="Grabherr M."/>
            <person name="Mauceli E."/>
            <person name="Brockman W."/>
            <person name="Kodira C."/>
            <person name="Alvarado L."/>
            <person name="Zeng Q."/>
            <person name="Crawford M."/>
            <person name="Antoine C."/>
            <person name="Devon K."/>
            <person name="Galgiani J."/>
            <person name="Orsborn K."/>
            <person name="Lewis M.L."/>
            <person name="Nusbaum C."/>
            <person name="Galagan J."/>
            <person name="Birren B."/>
        </authorList>
    </citation>
    <scope>NUCLEOTIDE SEQUENCE [LARGE SCALE GENOMIC DNA]</scope>
    <source>
        <strain evidence="1 2">RMSCC 3488</strain>
    </source>
</reference>
<dbReference type="Proteomes" id="UP000054567">
    <property type="component" value="Unassembled WGS sequence"/>
</dbReference>
<evidence type="ECO:0000313" key="1">
    <source>
        <dbReference type="EMBL" id="KMM69799.1"/>
    </source>
</evidence>